<name>A0A2B7XHH6_9EURO</name>
<comment type="caution">
    <text evidence="2">The sequence shown here is derived from an EMBL/GenBank/DDBJ whole genome shotgun (WGS) entry which is preliminary data.</text>
</comment>
<dbReference type="EMBL" id="PDNC01000010">
    <property type="protein sequence ID" value="PGH08231.1"/>
    <property type="molecule type" value="Genomic_DNA"/>
</dbReference>
<keyword evidence="1" id="KW-0472">Membrane</keyword>
<keyword evidence="1" id="KW-0812">Transmembrane</keyword>
<dbReference type="Proteomes" id="UP000224080">
    <property type="component" value="Unassembled WGS sequence"/>
</dbReference>
<reference evidence="2 3" key="1">
    <citation type="submission" date="2017-10" db="EMBL/GenBank/DDBJ databases">
        <title>Comparative genomics in systemic dimorphic fungi from Ajellomycetaceae.</title>
        <authorList>
            <person name="Munoz J.F."/>
            <person name="Mcewen J.G."/>
            <person name="Clay O.K."/>
            <person name="Cuomo C.A."/>
        </authorList>
    </citation>
    <scope>NUCLEOTIDE SEQUENCE [LARGE SCALE GENOMIC DNA]</scope>
    <source>
        <strain evidence="2 3">UAMH130</strain>
    </source>
</reference>
<feature type="transmembrane region" description="Helical" evidence="1">
    <location>
        <begin position="230"/>
        <end position="258"/>
    </location>
</feature>
<organism evidence="2 3">
    <name type="scientific">Blastomyces parvus</name>
    <dbReference type="NCBI Taxonomy" id="2060905"/>
    <lineage>
        <taxon>Eukaryota</taxon>
        <taxon>Fungi</taxon>
        <taxon>Dikarya</taxon>
        <taxon>Ascomycota</taxon>
        <taxon>Pezizomycotina</taxon>
        <taxon>Eurotiomycetes</taxon>
        <taxon>Eurotiomycetidae</taxon>
        <taxon>Onygenales</taxon>
        <taxon>Ajellomycetaceae</taxon>
        <taxon>Blastomyces</taxon>
    </lineage>
</organism>
<evidence type="ECO:0000313" key="3">
    <source>
        <dbReference type="Proteomes" id="UP000224080"/>
    </source>
</evidence>
<feature type="transmembrane region" description="Helical" evidence="1">
    <location>
        <begin position="79"/>
        <end position="100"/>
    </location>
</feature>
<protein>
    <recommendedName>
        <fullName evidence="4">Protein S-acyltransferase</fullName>
    </recommendedName>
</protein>
<gene>
    <name evidence="2" type="ORF">GX51_01385</name>
</gene>
<dbReference type="AlphaFoldDB" id="A0A2B7XHH6"/>
<proteinExistence type="predicted"/>
<accession>A0A2B7XHH6</accession>
<dbReference type="STRING" id="2060905.A0A2B7XHH6"/>
<evidence type="ECO:0000256" key="1">
    <source>
        <dbReference type="SAM" id="Phobius"/>
    </source>
</evidence>
<feature type="transmembrane region" description="Helical" evidence="1">
    <location>
        <begin position="168"/>
        <end position="188"/>
    </location>
</feature>
<keyword evidence="3" id="KW-1185">Reference proteome</keyword>
<keyword evidence="1" id="KW-1133">Transmembrane helix</keyword>
<sequence length="379" mass="43512">MGTFGTVVLVVLVLSFLTFVALFGRLPALRKTPIGLLHRIIWIHFPKILRLVDDALFGGRVLRWGSRSGNYLLYENHPVVLIFFLVLLVGSEVAFVPAVWPRVAMLHKLCIPVVVMLPYWFLYRSVFTTSTITRENLREHMRSYPYDRILFHPGYVCRTCHTLKPARTLLLSMFVLLSYGSYLGYSLLDKHLQDTLVLSFPTAVHSRHWAEGIGWGLYFQFWGYAIADDIIVGGIFMLAMMTSLLPLAMFLYHVYLIWSGMTTNESAKWGDWRDDIADGLVFKARRSEIYPQKHPDADIVEPYVSWPIQVDQTLIFTDDGEPPKVGFSLARECTSVTQPVDLGAAPDTRWMRVKSLKDVVNIYDRGFSTNLREGLRWLR</sequence>
<dbReference type="OrthoDB" id="9909019at2759"/>
<evidence type="ECO:0008006" key="4">
    <source>
        <dbReference type="Google" id="ProtNLM"/>
    </source>
</evidence>
<evidence type="ECO:0000313" key="2">
    <source>
        <dbReference type="EMBL" id="PGH08231.1"/>
    </source>
</evidence>
<feature type="transmembrane region" description="Helical" evidence="1">
    <location>
        <begin position="6"/>
        <end position="24"/>
    </location>
</feature>